<dbReference type="RefSeq" id="WP_182808996.1">
    <property type="nucleotide sequence ID" value="NZ_JACJFM010000013.1"/>
</dbReference>
<feature type="binding site" evidence="8">
    <location>
        <position position="92"/>
    </location>
    <ligand>
        <name>Mg(2+)</name>
        <dbReference type="ChEBI" id="CHEBI:18420"/>
        <label>1</label>
        <note>catalytic</note>
    </ligand>
</feature>
<evidence type="ECO:0000313" key="10">
    <source>
        <dbReference type="EMBL" id="MBB1487210.1"/>
    </source>
</evidence>
<dbReference type="PROSITE" id="PS00630">
    <property type="entry name" value="IMP_2"/>
    <property type="match status" value="1"/>
</dbReference>
<organism evidence="10 11">
    <name type="scientific">Oceanospirillum sediminis</name>
    <dbReference type="NCBI Taxonomy" id="2760088"/>
    <lineage>
        <taxon>Bacteria</taxon>
        <taxon>Pseudomonadati</taxon>
        <taxon>Pseudomonadota</taxon>
        <taxon>Gammaproteobacteria</taxon>
        <taxon>Oceanospirillales</taxon>
        <taxon>Oceanospirillaceae</taxon>
        <taxon>Oceanospirillum</taxon>
    </lineage>
</organism>
<dbReference type="Gene3D" id="3.40.190.80">
    <property type="match status" value="1"/>
</dbReference>
<keyword evidence="6" id="KW-0805">Transcription regulation</keyword>
<feature type="binding site" evidence="8">
    <location>
        <position position="72"/>
    </location>
    <ligand>
        <name>Mg(2+)</name>
        <dbReference type="ChEBI" id="CHEBI:18420"/>
        <label>1</label>
        <note>catalytic</note>
    </ligand>
</feature>
<accession>A0A839IR82</accession>
<dbReference type="InterPro" id="IPR033942">
    <property type="entry name" value="IMPase"/>
</dbReference>
<dbReference type="PROSITE" id="PS00629">
    <property type="entry name" value="IMP_1"/>
    <property type="match status" value="1"/>
</dbReference>
<comment type="similarity">
    <text evidence="3 9">Belongs to the inositol monophosphatase superfamily.</text>
</comment>
<dbReference type="AlphaFoldDB" id="A0A839IR82"/>
<dbReference type="Gene3D" id="3.30.540.10">
    <property type="entry name" value="Fructose-1,6-Bisphosphatase, subunit A, domain 1"/>
    <property type="match status" value="1"/>
</dbReference>
<comment type="cofactor">
    <cofactor evidence="2 8 9">
        <name>Mg(2+)</name>
        <dbReference type="ChEBI" id="CHEBI:18420"/>
    </cofactor>
</comment>
<evidence type="ECO:0000256" key="7">
    <source>
        <dbReference type="ARBA" id="ARBA00022842"/>
    </source>
</evidence>
<dbReference type="InterPro" id="IPR000760">
    <property type="entry name" value="Inositol_monophosphatase-like"/>
</dbReference>
<feature type="binding site" evidence="8">
    <location>
        <position position="94"/>
    </location>
    <ligand>
        <name>Mg(2+)</name>
        <dbReference type="ChEBI" id="CHEBI:18420"/>
        <label>1</label>
        <note>catalytic</note>
    </ligand>
</feature>
<keyword evidence="7 8" id="KW-0460">Magnesium</keyword>
<sequence length="270" mass="29990">MENTSEDLNYIAQQAKTIALQAGQLILELRQDQLIRNYKSGHELVTNADIQSDQLIRSAIRQQFPAHNILSEELASDYSDPSIFQQPLWIIDPIDGTVNYAHDQQHVAVSIAYAEGGDVKVGVVFNPILNECFLAIQGQPACLNDQPIRVSQQQQLKHALIGTGFPYDKSQIPALLPRLHQVLSHCQDIRRCGSAAMDICYVACGRLDAYYETVKPWDFAAARLIALQAGATAGHLDRCPNDIPPAFYGEQMIVASPGIYDELHQLLQIQ</sequence>
<evidence type="ECO:0000256" key="4">
    <source>
        <dbReference type="ARBA" id="ARBA00022723"/>
    </source>
</evidence>
<keyword evidence="11" id="KW-1185">Reference proteome</keyword>
<gene>
    <name evidence="10" type="ORF">H4O21_11380</name>
</gene>
<evidence type="ECO:0000256" key="3">
    <source>
        <dbReference type="ARBA" id="ARBA00009759"/>
    </source>
</evidence>
<dbReference type="Proteomes" id="UP000565262">
    <property type="component" value="Unassembled WGS sequence"/>
</dbReference>
<dbReference type="CDD" id="cd01639">
    <property type="entry name" value="IMPase"/>
    <property type="match status" value="1"/>
</dbReference>
<dbReference type="InterPro" id="IPR020583">
    <property type="entry name" value="Inositol_monoP_metal-BS"/>
</dbReference>
<dbReference type="SUPFAM" id="SSF56655">
    <property type="entry name" value="Carbohydrate phosphatase"/>
    <property type="match status" value="1"/>
</dbReference>
<evidence type="ECO:0000256" key="2">
    <source>
        <dbReference type="ARBA" id="ARBA00001946"/>
    </source>
</evidence>
<evidence type="ECO:0000256" key="5">
    <source>
        <dbReference type="ARBA" id="ARBA00022801"/>
    </source>
</evidence>
<keyword evidence="6" id="KW-0804">Transcription</keyword>
<evidence type="ECO:0000256" key="1">
    <source>
        <dbReference type="ARBA" id="ARBA00001033"/>
    </source>
</evidence>
<dbReference type="GO" id="GO:0008934">
    <property type="term" value="F:inositol monophosphate 1-phosphatase activity"/>
    <property type="evidence" value="ECO:0007669"/>
    <property type="project" value="InterPro"/>
</dbReference>
<keyword evidence="6" id="KW-0889">Transcription antitermination</keyword>
<evidence type="ECO:0000256" key="6">
    <source>
        <dbReference type="ARBA" id="ARBA00022814"/>
    </source>
</evidence>
<evidence type="ECO:0000256" key="8">
    <source>
        <dbReference type="PIRSR" id="PIRSR600760-2"/>
    </source>
</evidence>
<dbReference type="GO" id="GO:0046872">
    <property type="term" value="F:metal ion binding"/>
    <property type="evidence" value="ECO:0007669"/>
    <property type="project" value="UniProtKB-KW"/>
</dbReference>
<dbReference type="EC" id="3.1.3.25" evidence="9"/>
<dbReference type="FunFam" id="3.30.540.10:FF:000003">
    <property type="entry name" value="Inositol-1-monophosphatase"/>
    <property type="match status" value="1"/>
</dbReference>
<feature type="binding site" evidence="8">
    <location>
        <position position="95"/>
    </location>
    <ligand>
        <name>Mg(2+)</name>
        <dbReference type="ChEBI" id="CHEBI:18420"/>
        <label>1</label>
        <note>catalytic</note>
    </ligand>
</feature>
<feature type="binding site" evidence="8">
    <location>
        <position position="218"/>
    </location>
    <ligand>
        <name>Mg(2+)</name>
        <dbReference type="ChEBI" id="CHEBI:18420"/>
        <label>1</label>
        <note>catalytic</note>
    </ligand>
</feature>
<dbReference type="PANTHER" id="PTHR20854">
    <property type="entry name" value="INOSITOL MONOPHOSPHATASE"/>
    <property type="match status" value="1"/>
</dbReference>
<name>A0A839IR82_9GAMM</name>
<dbReference type="GO" id="GO:0006020">
    <property type="term" value="P:inositol metabolic process"/>
    <property type="evidence" value="ECO:0007669"/>
    <property type="project" value="TreeGrafter"/>
</dbReference>
<dbReference type="GO" id="GO:0031564">
    <property type="term" value="P:transcription antitermination"/>
    <property type="evidence" value="ECO:0007669"/>
    <property type="project" value="UniProtKB-KW"/>
</dbReference>
<keyword evidence="5 9" id="KW-0378">Hydrolase</keyword>
<dbReference type="EMBL" id="JACJFM010000013">
    <property type="protein sequence ID" value="MBB1487210.1"/>
    <property type="molecule type" value="Genomic_DNA"/>
</dbReference>
<protein>
    <recommendedName>
        <fullName evidence="9">Inositol-1-monophosphatase</fullName>
        <ecNumber evidence="9">3.1.3.25</ecNumber>
    </recommendedName>
</protein>
<comment type="catalytic activity">
    <reaction evidence="1 9">
        <text>a myo-inositol phosphate + H2O = myo-inositol + phosphate</text>
        <dbReference type="Rhea" id="RHEA:24056"/>
        <dbReference type="ChEBI" id="CHEBI:15377"/>
        <dbReference type="ChEBI" id="CHEBI:17268"/>
        <dbReference type="ChEBI" id="CHEBI:43474"/>
        <dbReference type="ChEBI" id="CHEBI:84139"/>
        <dbReference type="EC" id="3.1.3.25"/>
    </reaction>
</comment>
<comment type="caution">
    <text evidence="10">The sequence shown here is derived from an EMBL/GenBank/DDBJ whole genome shotgun (WGS) entry which is preliminary data.</text>
</comment>
<dbReference type="PRINTS" id="PR00377">
    <property type="entry name" value="IMPHPHTASES"/>
</dbReference>
<dbReference type="GO" id="GO:0007165">
    <property type="term" value="P:signal transduction"/>
    <property type="evidence" value="ECO:0007669"/>
    <property type="project" value="TreeGrafter"/>
</dbReference>
<dbReference type="GO" id="GO:0046854">
    <property type="term" value="P:phosphatidylinositol phosphate biosynthetic process"/>
    <property type="evidence" value="ECO:0007669"/>
    <property type="project" value="InterPro"/>
</dbReference>
<evidence type="ECO:0000313" key="11">
    <source>
        <dbReference type="Proteomes" id="UP000565262"/>
    </source>
</evidence>
<evidence type="ECO:0000256" key="9">
    <source>
        <dbReference type="RuleBase" id="RU364068"/>
    </source>
</evidence>
<dbReference type="Pfam" id="PF00459">
    <property type="entry name" value="Inositol_P"/>
    <property type="match status" value="1"/>
</dbReference>
<dbReference type="PANTHER" id="PTHR20854:SF4">
    <property type="entry name" value="INOSITOL-1-MONOPHOSPHATASE-RELATED"/>
    <property type="match status" value="1"/>
</dbReference>
<proteinExistence type="inferred from homology"/>
<keyword evidence="4 8" id="KW-0479">Metal-binding</keyword>
<reference evidence="10 11" key="1">
    <citation type="submission" date="2020-08" db="EMBL/GenBank/DDBJ databases">
        <title>Oceanospirillum sp. nov. isolated from marine sediment.</title>
        <authorList>
            <person name="Ji X."/>
        </authorList>
    </citation>
    <scope>NUCLEOTIDE SEQUENCE [LARGE SCALE GENOMIC DNA]</scope>
    <source>
        <strain evidence="10 11">D5</strain>
    </source>
</reference>
<dbReference type="InterPro" id="IPR020550">
    <property type="entry name" value="Inositol_monophosphatase_CS"/>
</dbReference>